<dbReference type="AlphaFoldDB" id="K9X7H4"/>
<proteinExistence type="predicted"/>
<dbReference type="EMBL" id="CP003644">
    <property type="protein sequence ID" value="AFZ28565.1"/>
    <property type="molecule type" value="Genomic_DNA"/>
</dbReference>
<gene>
    <name evidence="1" type="ORF">Cylst_6344</name>
</gene>
<reference evidence="1 2" key="1">
    <citation type="submission" date="2012-06" db="EMBL/GenBank/DDBJ databases">
        <title>Finished plasmid 2 of genome of Cylindrospermum stagnale PCC 7417.</title>
        <authorList>
            <consortium name="US DOE Joint Genome Institute"/>
            <person name="Gugger M."/>
            <person name="Coursin T."/>
            <person name="Rippka R."/>
            <person name="Tandeau De Marsac N."/>
            <person name="Huntemann M."/>
            <person name="Wei C.-L."/>
            <person name="Han J."/>
            <person name="Detter J.C."/>
            <person name="Han C."/>
            <person name="Tapia R."/>
            <person name="Davenport K."/>
            <person name="Daligault H."/>
            <person name="Erkkila T."/>
            <person name="Gu W."/>
            <person name="Munk A.C.C."/>
            <person name="Teshima H."/>
            <person name="Xu Y."/>
            <person name="Chain P."/>
            <person name="Chen A."/>
            <person name="Krypides N."/>
            <person name="Mavromatis K."/>
            <person name="Markowitz V."/>
            <person name="Szeto E."/>
            <person name="Ivanova N."/>
            <person name="Mikhailova N."/>
            <person name="Ovchinnikova G."/>
            <person name="Pagani I."/>
            <person name="Pati A."/>
            <person name="Goodwin L."/>
            <person name="Peters L."/>
            <person name="Pitluck S."/>
            <person name="Woyke T."/>
            <person name="Kerfeld C."/>
        </authorList>
    </citation>
    <scope>NUCLEOTIDE SEQUENCE [LARGE SCALE GENOMIC DNA]</scope>
    <source>
        <strain evidence="1 2">PCC 7417</strain>
        <plasmid evidence="2">Plasmid pCYLST.02</plasmid>
    </source>
</reference>
<name>K9X7H4_9NOST</name>
<dbReference type="HOGENOM" id="CLU_1118725_0_0_3"/>
<evidence type="ECO:0000313" key="1">
    <source>
        <dbReference type="EMBL" id="AFZ28565.1"/>
    </source>
</evidence>
<keyword evidence="2" id="KW-1185">Reference proteome</keyword>
<dbReference type="eggNOG" id="ENOG5032S1Q">
    <property type="taxonomic scope" value="Bacteria"/>
</dbReference>
<protein>
    <submittedName>
        <fullName evidence="1">Uncharacterized protein</fullName>
    </submittedName>
</protein>
<keyword evidence="1" id="KW-0614">Plasmid</keyword>
<evidence type="ECO:0000313" key="2">
    <source>
        <dbReference type="Proteomes" id="UP000010475"/>
    </source>
</evidence>
<dbReference type="RefSeq" id="WP_015186462.1">
    <property type="nucleotide sequence ID" value="NC_019744.1"/>
</dbReference>
<dbReference type="KEGG" id="csg:Cylst_6344"/>
<accession>K9X7H4</accession>
<organism evidence="1 2">
    <name type="scientific">Cylindrospermum stagnale PCC 7417</name>
    <dbReference type="NCBI Taxonomy" id="56107"/>
    <lineage>
        <taxon>Bacteria</taxon>
        <taxon>Bacillati</taxon>
        <taxon>Cyanobacteriota</taxon>
        <taxon>Cyanophyceae</taxon>
        <taxon>Nostocales</taxon>
        <taxon>Nostocaceae</taxon>
        <taxon>Cylindrospermum</taxon>
    </lineage>
</organism>
<geneLocation type="plasmid" evidence="1 2">
    <name>pCYLST.02</name>
</geneLocation>
<sequence>MGHKTAKQVLETLRNVQLQQLHTVLLSLMIKNKRFLRSASLSPLALRSARSLPAGRNPSLESAVRAIARAGTVAQPSPPSLRAIASGTARPNAPPFFNPPCTIHSRPALIAKFIITRLCFQARYDNYLCCHPCIFIAITMIAAKTPTRRHWDLFEIYKAKVAIKMEPEEFLKHWVVNYEELAELCGRSKSTVAHWFSQGEHRREPSEADKRRLAEIHALWTQFENEPVHLRELWARKRRRKHDINCND</sequence>
<dbReference type="Proteomes" id="UP000010475">
    <property type="component" value="Plasmid pCYLST.02"/>
</dbReference>